<dbReference type="SUPFAM" id="SSF51735">
    <property type="entry name" value="NAD(P)-binding Rossmann-fold domains"/>
    <property type="match status" value="1"/>
</dbReference>
<dbReference type="Proteomes" id="UP000231019">
    <property type="component" value="Unassembled WGS sequence"/>
</dbReference>
<dbReference type="InterPro" id="IPR001509">
    <property type="entry name" value="Epimerase_deHydtase"/>
</dbReference>
<dbReference type="Gene3D" id="3.40.50.720">
    <property type="entry name" value="NAD(P)-binding Rossmann-like Domain"/>
    <property type="match status" value="1"/>
</dbReference>
<name>A0A2M7G1M6_9BACT</name>
<gene>
    <name evidence="2" type="ORF">COW36_16765</name>
</gene>
<dbReference type="PRINTS" id="PR01713">
    <property type="entry name" value="NUCEPIMERASE"/>
</dbReference>
<dbReference type="InterPro" id="IPR050177">
    <property type="entry name" value="Lipid_A_modif_metabolic_enz"/>
</dbReference>
<proteinExistence type="predicted"/>
<organism evidence="2 3">
    <name type="scientific">bacterium (Candidatus Blackallbacteria) CG17_big_fil_post_rev_8_21_14_2_50_48_46</name>
    <dbReference type="NCBI Taxonomy" id="2014261"/>
    <lineage>
        <taxon>Bacteria</taxon>
        <taxon>Candidatus Blackallbacteria</taxon>
    </lineage>
</organism>
<reference evidence="2 3" key="1">
    <citation type="submission" date="2017-09" db="EMBL/GenBank/DDBJ databases">
        <title>Depth-based differentiation of microbial function through sediment-hosted aquifers and enrichment of novel symbionts in the deep terrestrial subsurface.</title>
        <authorList>
            <person name="Probst A.J."/>
            <person name="Ladd B."/>
            <person name="Jarett J.K."/>
            <person name="Geller-Mcgrath D.E."/>
            <person name="Sieber C.M."/>
            <person name="Emerson J.B."/>
            <person name="Anantharaman K."/>
            <person name="Thomas B.C."/>
            <person name="Malmstrom R."/>
            <person name="Stieglmeier M."/>
            <person name="Klingl A."/>
            <person name="Woyke T."/>
            <person name="Ryan C.M."/>
            <person name="Banfield J.F."/>
        </authorList>
    </citation>
    <scope>NUCLEOTIDE SEQUENCE [LARGE SCALE GENOMIC DNA]</scope>
    <source>
        <strain evidence="2">CG17_big_fil_post_rev_8_21_14_2_50_48_46</strain>
    </source>
</reference>
<dbReference type="PANTHER" id="PTHR43245:SF13">
    <property type="entry name" value="UDP-D-APIOSE_UDP-D-XYLOSE SYNTHASE 2"/>
    <property type="match status" value="1"/>
</dbReference>
<accession>A0A2M7G1M6</accession>
<dbReference type="Pfam" id="PF01370">
    <property type="entry name" value="Epimerase"/>
    <property type="match status" value="1"/>
</dbReference>
<dbReference type="EMBL" id="PFFQ01000050">
    <property type="protein sequence ID" value="PIW15600.1"/>
    <property type="molecule type" value="Genomic_DNA"/>
</dbReference>
<evidence type="ECO:0000313" key="2">
    <source>
        <dbReference type="EMBL" id="PIW15600.1"/>
    </source>
</evidence>
<dbReference type="PANTHER" id="PTHR43245">
    <property type="entry name" value="BIFUNCTIONAL POLYMYXIN RESISTANCE PROTEIN ARNA"/>
    <property type="match status" value="1"/>
</dbReference>
<feature type="domain" description="NAD-dependent epimerase/dehydratase" evidence="1">
    <location>
        <begin position="4"/>
        <end position="215"/>
    </location>
</feature>
<comment type="caution">
    <text evidence="2">The sequence shown here is derived from an EMBL/GenBank/DDBJ whole genome shotgun (WGS) entry which is preliminary data.</text>
</comment>
<protein>
    <recommendedName>
        <fullName evidence="1">NAD-dependent epimerase/dehydratase domain-containing protein</fullName>
    </recommendedName>
</protein>
<evidence type="ECO:0000313" key="3">
    <source>
        <dbReference type="Proteomes" id="UP000231019"/>
    </source>
</evidence>
<dbReference type="InterPro" id="IPR036291">
    <property type="entry name" value="NAD(P)-bd_dom_sf"/>
</dbReference>
<dbReference type="InterPro" id="IPR020904">
    <property type="entry name" value="Sc_DH/Rdtase_CS"/>
</dbReference>
<sequence length="308" mass="33565">MEAVLVTGAAGFIGQYLCATLHRLGRPCIGLDLRPAPPSFQGQNWIQIDICQAENWLKVPKVETVFHLAARTGVRDSLSHAAAYLRTNIEGTANLLNWCAHTQTEQIVLASSSSVYGGSQGSPLKETAIPRPTSPYAVSKLAAENLLAAYALNHALKGVALRFFTVYGPGQRQDMGLYHFASNLSQGLPLLLFDPETTSRDMTYISDIINGMLKAEVWLKAFQGTGSFAVFNLGSGQSIRLSDLVSELENISGLKASEKRILPHPPGDVSQTLASNEKAKTYLGYNPTTSFQNGLQEFWNWFSNQGSR</sequence>
<evidence type="ECO:0000259" key="1">
    <source>
        <dbReference type="Pfam" id="PF01370"/>
    </source>
</evidence>
<dbReference type="PROSITE" id="PS00061">
    <property type="entry name" value="ADH_SHORT"/>
    <property type="match status" value="1"/>
</dbReference>
<dbReference type="AlphaFoldDB" id="A0A2M7G1M6"/>